<dbReference type="Pfam" id="PF00593">
    <property type="entry name" value="TonB_dep_Rec_b-barrel"/>
    <property type="match status" value="1"/>
</dbReference>
<organism evidence="13 14">
    <name type="scientific">Paraglaciecola mesophila</name>
    <dbReference type="NCBI Taxonomy" id="197222"/>
    <lineage>
        <taxon>Bacteria</taxon>
        <taxon>Pseudomonadati</taxon>
        <taxon>Pseudomonadota</taxon>
        <taxon>Gammaproteobacteria</taxon>
        <taxon>Alteromonadales</taxon>
        <taxon>Alteromonadaceae</taxon>
        <taxon>Paraglaciecola</taxon>
    </lineage>
</organism>
<dbReference type="InterPro" id="IPR012910">
    <property type="entry name" value="Plug_dom"/>
</dbReference>
<protein>
    <submittedName>
        <fullName evidence="13">Colicin I receptor</fullName>
    </submittedName>
</protein>
<evidence type="ECO:0000259" key="11">
    <source>
        <dbReference type="Pfam" id="PF00593"/>
    </source>
</evidence>
<keyword evidence="6 8" id="KW-0472">Membrane</keyword>
<evidence type="ECO:0000256" key="5">
    <source>
        <dbReference type="ARBA" id="ARBA00023077"/>
    </source>
</evidence>
<dbReference type="OrthoDB" id="9805434at2"/>
<keyword evidence="5 9" id="KW-0798">TonB box</keyword>
<keyword evidence="13" id="KW-0675">Receptor</keyword>
<dbReference type="Gene3D" id="2.170.130.10">
    <property type="entry name" value="TonB-dependent receptor, plug domain"/>
    <property type="match status" value="1"/>
</dbReference>
<evidence type="ECO:0000256" key="8">
    <source>
        <dbReference type="PROSITE-ProRule" id="PRU01360"/>
    </source>
</evidence>
<keyword evidence="4 8" id="KW-0812">Transmembrane</keyword>
<keyword evidence="10" id="KW-0732">Signal</keyword>
<feature type="chain" id="PRO_5032466968" evidence="10">
    <location>
        <begin position="31"/>
        <end position="868"/>
    </location>
</feature>
<keyword evidence="2 8" id="KW-0813">Transport</keyword>
<accession>A0A857JIA9</accession>
<dbReference type="KEGG" id="pmes:FX988_00897"/>
<gene>
    <name evidence="13" type="ORF">FX988_00897</name>
</gene>
<dbReference type="EMBL" id="CP047656">
    <property type="protein sequence ID" value="QHJ10677.1"/>
    <property type="molecule type" value="Genomic_DNA"/>
</dbReference>
<keyword evidence="3 8" id="KW-1134">Transmembrane beta strand</keyword>
<proteinExistence type="inferred from homology"/>
<reference evidence="13 14" key="1">
    <citation type="submission" date="2019-12" db="EMBL/GenBank/DDBJ databases">
        <title>Genome sequencing and assembly of endphytes of Porphyra tenera.</title>
        <authorList>
            <person name="Park J.M."/>
            <person name="Shin R."/>
            <person name="Jo S.H."/>
        </authorList>
    </citation>
    <scope>NUCLEOTIDE SEQUENCE [LARGE SCALE GENOMIC DNA]</scope>
    <source>
        <strain evidence="13 14">GPM4</strain>
    </source>
</reference>
<feature type="signal peptide" evidence="10">
    <location>
        <begin position="1"/>
        <end position="30"/>
    </location>
</feature>
<keyword evidence="7 8" id="KW-0998">Cell outer membrane</keyword>
<dbReference type="InterPro" id="IPR000531">
    <property type="entry name" value="Beta-barrel_TonB"/>
</dbReference>
<keyword evidence="14" id="KW-1185">Reference proteome</keyword>
<feature type="domain" description="TonB-dependent receptor plug" evidence="12">
    <location>
        <begin position="58"/>
        <end position="176"/>
    </location>
</feature>
<dbReference type="SUPFAM" id="SSF56935">
    <property type="entry name" value="Porins"/>
    <property type="match status" value="1"/>
</dbReference>
<dbReference type="PROSITE" id="PS52016">
    <property type="entry name" value="TONB_DEPENDENT_REC_3"/>
    <property type="match status" value="1"/>
</dbReference>
<dbReference type="InterPro" id="IPR039426">
    <property type="entry name" value="TonB-dep_rcpt-like"/>
</dbReference>
<name>A0A857JIA9_9ALTE</name>
<evidence type="ECO:0000313" key="14">
    <source>
        <dbReference type="Proteomes" id="UP000464524"/>
    </source>
</evidence>
<dbReference type="PANTHER" id="PTHR47234">
    <property type="match status" value="1"/>
</dbReference>
<sequence>MLKQNKLSKAIKTGLVTCAMSSVAISSAIAQETQTPDEAAAAYEKVVITGSRGAPRSLADSPVPVDVLSEDDLAAVPFSDTNDILKTLVPSYSLQRQPISDGASFIRPATLRGMPTDKTLVLVNSKRRHRSALVQIGGSGTQGPDIATIPSSALKGVEVLRDGAAAQYGSDAIAGVINFVLKDNDEGGSFSVDAGQYYEGDGEQITLTGNLGFSLGDNGFLSLSAEYADSDSTNRGEQYCEDWWCSDASDPRGAANPYLSDPDFVAGMANANLGGEDVVQPWGQPNTSATRIFFNSGYEFNDDMKFYAFGNYSESEGDASFYYRYPGNGTIEDLRQEDGSIYSPLEKFPGGFTPRFFGDITDFSLVTGLEGEFANGMTYDFSGRYGSNEIEYTLKNTINPSMGADSPTEFHPGDLINEELQFSADFTKYFDLGLYSDVLFAFGATYMEETYELKGGDEASYSAGVYATSDPWGFCDDAGGTTAAGLAVIAGGSTLDCSNSDDPVYTAVGVGSNGFPGYSPEYSGEYERDMHGIYADVSSDVSEALFLQAAMRYEDYSDFGSELVGKLAFKYTLSDEFNMRGSVGTGFRAPTPGQQGTTNVSTRLPEGLPVATGLFPALSAVGQALGAEALKPEKSLNYSLGVTGNIDDLNVTLDFYRIELEDRFYAVSTLDVSTDETDADAYANFLKLEAAGVEGANTIGGVNYFQNAFDTVTNGMDFVVTYTMGDTVLSTSINYNKTEIDSDASDFLNAEDQFDLENAIPKWRGVASAKHSFDDLTLLVRANVYGSYENAISSDATTRQEYDPTVFFDLEATYQISENVSIAAGARNIFDEYPDKDDGDDCCGAVYWSSNIVDWQGGYYYMRLNTVF</sequence>
<evidence type="ECO:0000256" key="10">
    <source>
        <dbReference type="SAM" id="SignalP"/>
    </source>
</evidence>
<dbReference type="RefSeq" id="WP_160178525.1">
    <property type="nucleotide sequence ID" value="NZ_CP047656.1"/>
</dbReference>
<comment type="similarity">
    <text evidence="8 9">Belongs to the TonB-dependent receptor family.</text>
</comment>
<evidence type="ECO:0000256" key="3">
    <source>
        <dbReference type="ARBA" id="ARBA00022452"/>
    </source>
</evidence>
<evidence type="ECO:0000313" key="13">
    <source>
        <dbReference type="EMBL" id="QHJ10677.1"/>
    </source>
</evidence>
<evidence type="ECO:0000256" key="9">
    <source>
        <dbReference type="RuleBase" id="RU003357"/>
    </source>
</evidence>
<evidence type="ECO:0000259" key="12">
    <source>
        <dbReference type="Pfam" id="PF07715"/>
    </source>
</evidence>
<dbReference type="PANTHER" id="PTHR47234:SF3">
    <property type="entry name" value="SECRETIN_TONB SHORT N-TERMINAL DOMAIN-CONTAINING PROTEIN"/>
    <property type="match status" value="1"/>
</dbReference>
<evidence type="ECO:0000256" key="1">
    <source>
        <dbReference type="ARBA" id="ARBA00004571"/>
    </source>
</evidence>
<dbReference type="InterPro" id="IPR037066">
    <property type="entry name" value="Plug_dom_sf"/>
</dbReference>
<comment type="subcellular location">
    <subcellularLocation>
        <location evidence="1 8">Cell outer membrane</location>
        <topology evidence="1 8">Multi-pass membrane protein</topology>
    </subcellularLocation>
</comment>
<evidence type="ECO:0000256" key="2">
    <source>
        <dbReference type="ARBA" id="ARBA00022448"/>
    </source>
</evidence>
<feature type="domain" description="TonB-dependent receptor-like beta-barrel" evidence="11">
    <location>
        <begin position="392"/>
        <end position="829"/>
    </location>
</feature>
<dbReference type="Proteomes" id="UP000464524">
    <property type="component" value="Chromosome"/>
</dbReference>
<evidence type="ECO:0000256" key="4">
    <source>
        <dbReference type="ARBA" id="ARBA00022692"/>
    </source>
</evidence>
<dbReference type="GO" id="GO:0009279">
    <property type="term" value="C:cell outer membrane"/>
    <property type="evidence" value="ECO:0007669"/>
    <property type="project" value="UniProtKB-SubCell"/>
</dbReference>
<dbReference type="Pfam" id="PF07715">
    <property type="entry name" value="Plug"/>
    <property type="match status" value="1"/>
</dbReference>
<dbReference type="InterPro" id="IPR036942">
    <property type="entry name" value="Beta-barrel_TonB_sf"/>
</dbReference>
<dbReference type="Gene3D" id="2.40.170.20">
    <property type="entry name" value="TonB-dependent receptor, beta-barrel domain"/>
    <property type="match status" value="1"/>
</dbReference>
<evidence type="ECO:0000256" key="7">
    <source>
        <dbReference type="ARBA" id="ARBA00023237"/>
    </source>
</evidence>
<dbReference type="AlphaFoldDB" id="A0A857JIA9"/>
<evidence type="ECO:0000256" key="6">
    <source>
        <dbReference type="ARBA" id="ARBA00023136"/>
    </source>
</evidence>